<dbReference type="EC" id="3.2.1.55" evidence="8"/>
<evidence type="ECO:0000313" key="10">
    <source>
        <dbReference type="EMBL" id="KAK1750362.1"/>
    </source>
</evidence>
<evidence type="ECO:0000313" key="11">
    <source>
        <dbReference type="Proteomes" id="UP001239445"/>
    </source>
</evidence>
<comment type="function">
    <text evidence="8">Alpha-L-arabinofuranosidase involved in the hydrolysis of xylan, a major structural heterogeneous polysaccharide found in plant biomass representing the second most abundant polysaccharide in the biosphere, after cellulose.</text>
</comment>
<evidence type="ECO:0000256" key="9">
    <source>
        <dbReference type="SAM" id="SignalP"/>
    </source>
</evidence>
<dbReference type="InterPro" id="IPR023296">
    <property type="entry name" value="Glyco_hydro_beta-prop_sf"/>
</dbReference>
<keyword evidence="11" id="KW-1185">Reference proteome</keyword>
<evidence type="ECO:0000256" key="2">
    <source>
        <dbReference type="ARBA" id="ARBA00004613"/>
    </source>
</evidence>
<dbReference type="InterPro" id="IPR005193">
    <property type="entry name" value="GH62_arabinosidase"/>
</dbReference>
<feature type="chain" id="PRO_5042482860" description="Alpha-L-arabinofuranosidase" evidence="9">
    <location>
        <begin position="19"/>
        <end position="348"/>
    </location>
</feature>
<comment type="caution">
    <text evidence="10">The sequence shown here is derived from an EMBL/GenBank/DDBJ whole genome shotgun (WGS) entry which is preliminary data.</text>
</comment>
<keyword evidence="6 8" id="KW-0378">Hydrolase</keyword>
<dbReference type="PANTHER" id="PTHR40631:SF2">
    <property type="entry name" value="ALPHA-L-ARABINOFURANOSIDASE"/>
    <property type="match status" value="1"/>
</dbReference>
<keyword evidence="5 8" id="KW-0732">Signal</keyword>
<evidence type="ECO:0000256" key="6">
    <source>
        <dbReference type="ARBA" id="ARBA00022801"/>
    </source>
</evidence>
<comment type="catalytic activity">
    <reaction evidence="1 8">
        <text>Hydrolysis of terminal non-reducing alpha-L-arabinofuranoside residues in alpha-L-arabinosides.</text>
        <dbReference type="EC" id="3.2.1.55"/>
    </reaction>
</comment>
<comment type="similarity">
    <text evidence="3 8">Belongs to the glycosyl hydrolase 62 family.</text>
</comment>
<dbReference type="GO" id="GO:0005576">
    <property type="term" value="C:extracellular region"/>
    <property type="evidence" value="ECO:0007669"/>
    <property type="project" value="UniProtKB-SubCell"/>
</dbReference>
<feature type="signal peptide" evidence="9">
    <location>
        <begin position="1"/>
        <end position="18"/>
    </location>
</feature>
<dbReference type="Pfam" id="PF03664">
    <property type="entry name" value="Glyco_hydro_62"/>
    <property type="match status" value="1"/>
</dbReference>
<evidence type="ECO:0000256" key="4">
    <source>
        <dbReference type="ARBA" id="ARBA00022525"/>
    </source>
</evidence>
<keyword evidence="4 8" id="KW-0964">Secreted</keyword>
<comment type="subcellular location">
    <subcellularLocation>
        <location evidence="2 8">Secreted</location>
    </subcellularLocation>
</comment>
<dbReference type="PANTHER" id="PTHR40631">
    <property type="entry name" value="ALPHA-L-ARABINOFURANOSIDASE AXHA-2-RELATED"/>
    <property type="match status" value="1"/>
</dbReference>
<dbReference type="Proteomes" id="UP001239445">
    <property type="component" value="Unassembled WGS sequence"/>
</dbReference>
<sequence length="348" mass="38431">MRLSAVILSICTVAGVHARAIGEGEKGLTTRADIPTTFTWSSTGPLIFPKDDARQLAGIKDPTIVEINGTYHVFASTSQEAGYNLVYFNFTDFSRANSTQFYYLDQSPIGTGYRAAPEVFFFEPHGLWYLVYQNGNAAYSTNKDIADPAGWTAPQTFYSDRPKLISDNLEGGYWVDMWVICTSTDCYLFSSDDNGRLYRSQTTLANFPNGMSDPVIALQDSNKYNVFEASCVYHIGDGKYLLLVEAIGQSGDRYFRSWTSNSPAGNWTALAATEASPFAGASNVVFEGTPWTKSISHGELIRTQTDQTLTVNPCNMRFLYQGVDPTVDVSYNSLPWRLGLITQTNGSC</sequence>
<accession>A0AAJ0B2H3</accession>
<protein>
    <recommendedName>
        <fullName evidence="8">Alpha-L-arabinofuranosidase</fullName>
        <ecNumber evidence="8">3.2.1.55</ecNumber>
    </recommendedName>
</protein>
<dbReference type="EMBL" id="MU839847">
    <property type="protein sequence ID" value="KAK1750362.1"/>
    <property type="molecule type" value="Genomic_DNA"/>
</dbReference>
<dbReference type="GO" id="GO:0046373">
    <property type="term" value="P:L-arabinose metabolic process"/>
    <property type="evidence" value="ECO:0007669"/>
    <property type="project" value="UniProtKB-UniRule"/>
</dbReference>
<proteinExistence type="inferred from homology"/>
<evidence type="ECO:0000256" key="5">
    <source>
        <dbReference type="ARBA" id="ARBA00022729"/>
    </source>
</evidence>
<name>A0AAJ0B2H3_9PEZI</name>
<keyword evidence="7 8" id="KW-0326">Glycosidase</keyword>
<organism evidence="10 11">
    <name type="scientific">Echria macrotheca</name>
    <dbReference type="NCBI Taxonomy" id="438768"/>
    <lineage>
        <taxon>Eukaryota</taxon>
        <taxon>Fungi</taxon>
        <taxon>Dikarya</taxon>
        <taxon>Ascomycota</taxon>
        <taxon>Pezizomycotina</taxon>
        <taxon>Sordariomycetes</taxon>
        <taxon>Sordariomycetidae</taxon>
        <taxon>Sordariales</taxon>
        <taxon>Schizotheciaceae</taxon>
        <taxon>Echria</taxon>
    </lineage>
</organism>
<dbReference type="SUPFAM" id="SSF75005">
    <property type="entry name" value="Arabinanase/levansucrase/invertase"/>
    <property type="match status" value="1"/>
</dbReference>
<dbReference type="Gene3D" id="2.115.10.20">
    <property type="entry name" value="Glycosyl hydrolase domain, family 43"/>
    <property type="match status" value="1"/>
</dbReference>
<dbReference type="GO" id="GO:0046556">
    <property type="term" value="F:alpha-L-arabinofuranosidase activity"/>
    <property type="evidence" value="ECO:0007669"/>
    <property type="project" value="UniProtKB-UniRule"/>
</dbReference>
<evidence type="ECO:0000256" key="3">
    <source>
        <dbReference type="ARBA" id="ARBA00007396"/>
    </source>
</evidence>
<evidence type="ECO:0000256" key="8">
    <source>
        <dbReference type="RuleBase" id="RU368117"/>
    </source>
</evidence>
<dbReference type="GO" id="GO:0045493">
    <property type="term" value="P:xylan catabolic process"/>
    <property type="evidence" value="ECO:0007669"/>
    <property type="project" value="UniProtKB-UniRule"/>
</dbReference>
<evidence type="ECO:0000256" key="1">
    <source>
        <dbReference type="ARBA" id="ARBA00001462"/>
    </source>
</evidence>
<reference evidence="10" key="1">
    <citation type="submission" date="2023-06" db="EMBL/GenBank/DDBJ databases">
        <title>Genome-scale phylogeny and comparative genomics of the fungal order Sordariales.</title>
        <authorList>
            <consortium name="Lawrence Berkeley National Laboratory"/>
            <person name="Hensen N."/>
            <person name="Bonometti L."/>
            <person name="Westerberg I."/>
            <person name="Brannstrom I.O."/>
            <person name="Guillou S."/>
            <person name="Cros-Aarteil S."/>
            <person name="Calhoun S."/>
            <person name="Haridas S."/>
            <person name="Kuo A."/>
            <person name="Mondo S."/>
            <person name="Pangilinan J."/>
            <person name="Riley R."/>
            <person name="Labutti K."/>
            <person name="Andreopoulos B."/>
            <person name="Lipzen A."/>
            <person name="Chen C."/>
            <person name="Yanf M."/>
            <person name="Daum C."/>
            <person name="Ng V."/>
            <person name="Clum A."/>
            <person name="Steindorff A."/>
            <person name="Ohm R."/>
            <person name="Martin F."/>
            <person name="Silar P."/>
            <person name="Natvig D."/>
            <person name="Lalanne C."/>
            <person name="Gautier V."/>
            <person name="Ament-Velasquez S.L."/>
            <person name="Kruys A."/>
            <person name="Hutchinson M.I."/>
            <person name="Powell A.J."/>
            <person name="Barry K."/>
            <person name="Miller A.N."/>
            <person name="Grigoriev I.V."/>
            <person name="Debuchy R."/>
            <person name="Gladieux P."/>
            <person name="Thoren M.H."/>
            <person name="Johannesson H."/>
        </authorList>
    </citation>
    <scope>NUCLEOTIDE SEQUENCE</scope>
    <source>
        <strain evidence="10">PSN4</strain>
    </source>
</reference>
<gene>
    <name evidence="10" type="ORF">QBC47DRAFT_393967</name>
</gene>
<dbReference type="CDD" id="cd08987">
    <property type="entry name" value="GH62"/>
    <property type="match status" value="1"/>
</dbReference>
<evidence type="ECO:0000256" key="7">
    <source>
        <dbReference type="ARBA" id="ARBA00023295"/>
    </source>
</evidence>
<dbReference type="AlphaFoldDB" id="A0AAJ0B2H3"/>